<keyword evidence="2" id="KW-1185">Reference proteome</keyword>
<proteinExistence type="predicted"/>
<evidence type="ECO:0000313" key="2">
    <source>
        <dbReference type="Proteomes" id="UP000800094"/>
    </source>
</evidence>
<evidence type="ECO:0000313" key="1">
    <source>
        <dbReference type="EMBL" id="KAF2244809.1"/>
    </source>
</evidence>
<name>A0A6A6I3Q9_9PLEO</name>
<dbReference type="GeneID" id="54587781"/>
<dbReference type="AlphaFoldDB" id="A0A6A6I3Q9"/>
<sequence>MPIEINQLEPQYSRLLSLPDELRNRIYAYVLTSPSQGVEYTRSTNDPGDLSDDFNQLRYQPRVSIDPVHPFAQPATNALAQNSSLRPFRSMGSLRATSPYPRRYADPVAPSSYLRRTPLDDSPLPCPKLALHLRRPSMPSHRTRRHHRGHHALRHTARRHAAPALAPIAELHELDVLAAGAACGCYGARAVDKNRGYGQVACAELAVRAARE</sequence>
<accession>A0A6A6I3Q9</accession>
<dbReference type="RefSeq" id="XP_033679813.1">
    <property type="nucleotide sequence ID" value="XM_033834451.1"/>
</dbReference>
<gene>
    <name evidence="1" type="ORF">BU26DRAFT_579523</name>
</gene>
<organism evidence="1 2">
    <name type="scientific">Trematosphaeria pertusa</name>
    <dbReference type="NCBI Taxonomy" id="390896"/>
    <lineage>
        <taxon>Eukaryota</taxon>
        <taxon>Fungi</taxon>
        <taxon>Dikarya</taxon>
        <taxon>Ascomycota</taxon>
        <taxon>Pezizomycotina</taxon>
        <taxon>Dothideomycetes</taxon>
        <taxon>Pleosporomycetidae</taxon>
        <taxon>Pleosporales</taxon>
        <taxon>Massarineae</taxon>
        <taxon>Trematosphaeriaceae</taxon>
        <taxon>Trematosphaeria</taxon>
    </lineage>
</organism>
<dbReference type="EMBL" id="ML987202">
    <property type="protein sequence ID" value="KAF2244809.1"/>
    <property type="molecule type" value="Genomic_DNA"/>
</dbReference>
<protein>
    <submittedName>
        <fullName evidence="1">Uncharacterized protein</fullName>
    </submittedName>
</protein>
<reference evidence="1" key="1">
    <citation type="journal article" date="2020" name="Stud. Mycol.">
        <title>101 Dothideomycetes genomes: a test case for predicting lifestyles and emergence of pathogens.</title>
        <authorList>
            <person name="Haridas S."/>
            <person name="Albert R."/>
            <person name="Binder M."/>
            <person name="Bloem J."/>
            <person name="Labutti K."/>
            <person name="Salamov A."/>
            <person name="Andreopoulos B."/>
            <person name="Baker S."/>
            <person name="Barry K."/>
            <person name="Bills G."/>
            <person name="Bluhm B."/>
            <person name="Cannon C."/>
            <person name="Castanera R."/>
            <person name="Culley D."/>
            <person name="Daum C."/>
            <person name="Ezra D."/>
            <person name="Gonzalez J."/>
            <person name="Henrissat B."/>
            <person name="Kuo A."/>
            <person name="Liang C."/>
            <person name="Lipzen A."/>
            <person name="Lutzoni F."/>
            <person name="Magnuson J."/>
            <person name="Mondo S."/>
            <person name="Nolan M."/>
            <person name="Ohm R."/>
            <person name="Pangilinan J."/>
            <person name="Park H.-J."/>
            <person name="Ramirez L."/>
            <person name="Alfaro M."/>
            <person name="Sun H."/>
            <person name="Tritt A."/>
            <person name="Yoshinaga Y."/>
            <person name="Zwiers L.-H."/>
            <person name="Turgeon B."/>
            <person name="Goodwin S."/>
            <person name="Spatafora J."/>
            <person name="Crous P."/>
            <person name="Grigoriev I."/>
        </authorList>
    </citation>
    <scope>NUCLEOTIDE SEQUENCE</scope>
    <source>
        <strain evidence="1">CBS 122368</strain>
    </source>
</reference>
<dbReference type="Proteomes" id="UP000800094">
    <property type="component" value="Unassembled WGS sequence"/>
</dbReference>